<organism evidence="32 33">
    <name type="scientific">Entomobacter blattae</name>
    <dbReference type="NCBI Taxonomy" id="2762277"/>
    <lineage>
        <taxon>Bacteria</taxon>
        <taxon>Pseudomonadati</taxon>
        <taxon>Pseudomonadota</taxon>
        <taxon>Alphaproteobacteria</taxon>
        <taxon>Acetobacterales</taxon>
        <taxon>Acetobacteraceae</taxon>
        <taxon>Entomobacter</taxon>
    </lineage>
</organism>
<evidence type="ECO:0000256" key="15">
    <source>
        <dbReference type="ARBA" id="ARBA00022960"/>
    </source>
</evidence>
<feature type="compositionally biased region" description="Basic and acidic residues" evidence="27">
    <location>
        <begin position="7"/>
        <end position="22"/>
    </location>
</feature>
<keyword evidence="7" id="KW-1003">Cell membrane</keyword>
<keyword evidence="13 28" id="KW-0812">Transmembrane</keyword>
<comment type="pathway">
    <text evidence="2">Cell wall biogenesis; peptidoglycan biosynthesis.</text>
</comment>
<dbReference type="SUPFAM" id="SSF56601">
    <property type="entry name" value="beta-lactamase/transpeptidase-like"/>
    <property type="match status" value="1"/>
</dbReference>
<keyword evidence="14" id="KW-0378">Hydrolase</keyword>
<reference evidence="32 33" key="1">
    <citation type="submission" date="2020-08" db="EMBL/GenBank/DDBJ databases">
        <title>Complete genome sequence of Entomobacter blattae G55GP.</title>
        <authorList>
            <person name="Poehlein A."/>
            <person name="Guzman J."/>
            <person name="Daniel R."/>
            <person name="Vilcinskas A."/>
        </authorList>
    </citation>
    <scope>NUCLEOTIDE SEQUENCE [LARGE SCALE GENOMIC DNA]</scope>
    <source>
        <strain evidence="32 33">G55GP</strain>
    </source>
</reference>
<evidence type="ECO:0000256" key="26">
    <source>
        <dbReference type="ARBA" id="ARBA00060592"/>
    </source>
</evidence>
<dbReference type="GO" id="GO:0005886">
    <property type="term" value="C:plasma membrane"/>
    <property type="evidence" value="ECO:0007669"/>
    <property type="project" value="UniProtKB-SubCell"/>
</dbReference>
<feature type="region of interest" description="Disordered" evidence="27">
    <location>
        <begin position="783"/>
        <end position="862"/>
    </location>
</feature>
<evidence type="ECO:0000256" key="17">
    <source>
        <dbReference type="ARBA" id="ARBA00022984"/>
    </source>
</evidence>
<dbReference type="InterPro" id="IPR012338">
    <property type="entry name" value="Beta-lactam/transpept-like"/>
</dbReference>
<dbReference type="InterPro" id="IPR001264">
    <property type="entry name" value="Glyco_trans_51"/>
</dbReference>
<keyword evidence="8" id="KW-0997">Cell inner membrane</keyword>
<feature type="compositionally biased region" description="Polar residues" evidence="27">
    <location>
        <begin position="802"/>
        <end position="813"/>
    </location>
</feature>
<dbReference type="PANTHER" id="PTHR32282:SF27">
    <property type="entry name" value="PENICILLIN-BINDING PROTEIN 1A"/>
    <property type="match status" value="1"/>
</dbReference>
<dbReference type="Pfam" id="PF17092">
    <property type="entry name" value="PCB_OB"/>
    <property type="match status" value="1"/>
</dbReference>
<evidence type="ECO:0000256" key="2">
    <source>
        <dbReference type="ARBA" id="ARBA00004752"/>
    </source>
</evidence>
<comment type="pathway">
    <text evidence="26">Glycan biosynthesis.</text>
</comment>
<dbReference type="GO" id="GO:0009252">
    <property type="term" value="P:peptidoglycan biosynthetic process"/>
    <property type="evidence" value="ECO:0007669"/>
    <property type="project" value="UniProtKB-UniPathway"/>
</dbReference>
<evidence type="ECO:0000313" key="33">
    <source>
        <dbReference type="Proteomes" id="UP000516349"/>
    </source>
</evidence>
<evidence type="ECO:0000313" key="32">
    <source>
        <dbReference type="EMBL" id="QNT77539.1"/>
    </source>
</evidence>
<keyword evidence="33" id="KW-1185">Reference proteome</keyword>
<evidence type="ECO:0000256" key="12">
    <source>
        <dbReference type="ARBA" id="ARBA00022679"/>
    </source>
</evidence>
<dbReference type="InterPro" id="IPR001460">
    <property type="entry name" value="PCN-bd_Tpept"/>
</dbReference>
<dbReference type="EC" id="2.4.99.28" evidence="24"/>
<proteinExistence type="inferred from homology"/>
<evidence type="ECO:0000256" key="4">
    <source>
        <dbReference type="ARBA" id="ARBA00007739"/>
    </source>
</evidence>
<evidence type="ECO:0000256" key="20">
    <source>
        <dbReference type="ARBA" id="ARBA00023251"/>
    </source>
</evidence>
<keyword evidence="12" id="KW-0808">Transferase</keyword>
<dbReference type="EMBL" id="CP060244">
    <property type="protein sequence ID" value="QNT77539.1"/>
    <property type="molecule type" value="Genomic_DNA"/>
</dbReference>
<dbReference type="PANTHER" id="PTHR32282">
    <property type="entry name" value="BINDING PROTEIN TRANSPEPTIDASE, PUTATIVE-RELATED"/>
    <property type="match status" value="1"/>
</dbReference>
<evidence type="ECO:0000256" key="6">
    <source>
        <dbReference type="ARBA" id="ARBA00018638"/>
    </source>
</evidence>
<evidence type="ECO:0000256" key="16">
    <source>
        <dbReference type="ARBA" id="ARBA00022968"/>
    </source>
</evidence>
<evidence type="ECO:0000256" key="11">
    <source>
        <dbReference type="ARBA" id="ARBA00022676"/>
    </source>
</evidence>
<dbReference type="GO" id="GO:0006508">
    <property type="term" value="P:proteolysis"/>
    <property type="evidence" value="ECO:0007669"/>
    <property type="project" value="UniProtKB-KW"/>
</dbReference>
<evidence type="ECO:0000256" key="19">
    <source>
        <dbReference type="ARBA" id="ARBA00023136"/>
    </source>
</evidence>
<dbReference type="EC" id="3.4.16.4" evidence="5"/>
<keyword evidence="9" id="KW-0121">Carboxypeptidase</keyword>
<evidence type="ECO:0000256" key="24">
    <source>
        <dbReference type="ARBA" id="ARBA00044770"/>
    </source>
</evidence>
<dbReference type="InterPro" id="IPR023346">
    <property type="entry name" value="Lysozyme-like_dom_sf"/>
</dbReference>
<dbReference type="GO" id="GO:0008360">
    <property type="term" value="P:regulation of cell shape"/>
    <property type="evidence" value="ECO:0007669"/>
    <property type="project" value="UniProtKB-KW"/>
</dbReference>
<keyword evidence="11" id="KW-0328">Glycosyltransferase</keyword>
<sequence>MSLQFDNAEKKPLPDPGLEKRRSPPLLRRPRFRMWRRLVGGVLGVVLLGVIGGGSVFIVGYEKLVGDLPTVDGLKNYQPQVMSRIYASDDQLMAELAAERRIFVPYYAIPDRVKQAFISAEDQKFYSHNGVDPLAIIRAGLTDLTMSHGKRPIGASTITQQVSRIMLLGSVQTLSVTRKIREALLAMRVEQSLPKERILEIYLNEIYLGNGAYGIAAASEAYFNKPLNQLDNAEVAFLAALPKSPANYNPYRYPDVARGRRNWVLERMVETGALSRKEADEAKAEPLVPKVFIRPGPVGGSEWFAEAVRRELIERFGKDKAMEGGLIAHTSMDPKLQASATALLHEGLINYDRRHNRWHGPVGHIQDVEEGSWQKELRLAKAPSGLLYQWRLGVILTNKGKVGWLDGRTNRRMEPISHTGMLTAKDLGWMRNGHAFHVGDLVMVEPQSSDGRQSDERVTIQQIPTVEGALVSVDVHTGRVLALVGGWSFDASQFNRATQALRQPGSSFKPIVYLTAMEQNISPSQKFEDAPFSSGDWHPSNYEKDFWGSTTLHDALRGSRNLVTIRLAAHVGMSNVAKMAIALHEVDSMPKVLPAALGAVETTVLREAGAYASIAAQGKVVVPSLVDYVQDRDGQVIWHSSFFEGKDLDNPSIYPQRVDKREEAATPQSAFQIITMMEDVIKRGTGRRAGEGITQPIAGKTGTSQNFNDAWFAGFSPDVVTIVWMGFDKPQSLGKNETGGVVAGPIWNKFMKEVFQTLPATRFVIPSGITLAQYNTGRGIATDAFKPGQKPGASANLWGKGSDSQKLSASDTGAENLPLSESDMESGGGAVSSGGASSYETGRKKTVDAPSAGGDIGMGGLY</sequence>
<dbReference type="InterPro" id="IPR036950">
    <property type="entry name" value="PBP_transglycosylase"/>
</dbReference>
<evidence type="ECO:0000256" key="28">
    <source>
        <dbReference type="SAM" id="Phobius"/>
    </source>
</evidence>
<feature type="domain" description="Glycosyl transferase family 51" evidence="30">
    <location>
        <begin position="91"/>
        <end position="268"/>
    </location>
</feature>
<dbReference type="KEGG" id="ebla:JGUZn3_02810"/>
<feature type="region of interest" description="Disordered" evidence="27">
    <location>
        <begin position="1"/>
        <end position="24"/>
    </location>
</feature>
<protein>
    <recommendedName>
        <fullName evidence="6">Penicillin-binding protein 1A</fullName>
        <ecNumber evidence="24">2.4.99.28</ecNumber>
        <ecNumber evidence="5">3.4.16.4</ecNumber>
    </recommendedName>
</protein>
<evidence type="ECO:0000259" key="29">
    <source>
        <dbReference type="Pfam" id="PF00905"/>
    </source>
</evidence>
<evidence type="ECO:0000256" key="14">
    <source>
        <dbReference type="ARBA" id="ARBA00022801"/>
    </source>
</evidence>
<dbReference type="Pfam" id="PF00905">
    <property type="entry name" value="Transpeptidase"/>
    <property type="match status" value="1"/>
</dbReference>
<dbReference type="Pfam" id="PF00912">
    <property type="entry name" value="Transgly"/>
    <property type="match status" value="1"/>
</dbReference>
<evidence type="ECO:0000256" key="27">
    <source>
        <dbReference type="SAM" id="MobiDB-lite"/>
    </source>
</evidence>
<dbReference type="UniPathway" id="UPA00219"/>
<evidence type="ECO:0000256" key="23">
    <source>
        <dbReference type="ARBA" id="ARBA00034000"/>
    </source>
</evidence>
<dbReference type="GO" id="GO:0009002">
    <property type="term" value="F:serine-type D-Ala-D-Ala carboxypeptidase activity"/>
    <property type="evidence" value="ECO:0007669"/>
    <property type="project" value="UniProtKB-EC"/>
</dbReference>
<comment type="catalytic activity">
    <reaction evidence="23">
        <text>Preferential cleavage: (Ac)2-L-Lys-D-Ala-|-D-Ala. Also transpeptidation of peptidyl-alanyl moieties that are N-acyl substituents of D-alanine.</text>
        <dbReference type="EC" id="3.4.16.4"/>
    </reaction>
</comment>
<gene>
    <name evidence="32" type="primary">mrcA</name>
    <name evidence="32" type="ORF">JGUZn3_02810</name>
</gene>
<dbReference type="GO" id="GO:0008955">
    <property type="term" value="F:peptidoglycan glycosyltransferase activity"/>
    <property type="evidence" value="ECO:0007669"/>
    <property type="project" value="UniProtKB-EC"/>
</dbReference>
<keyword evidence="16" id="KW-0735">Signal-anchor</keyword>
<dbReference type="GO" id="GO:0008658">
    <property type="term" value="F:penicillin binding"/>
    <property type="evidence" value="ECO:0007669"/>
    <property type="project" value="InterPro"/>
</dbReference>
<dbReference type="GO" id="GO:0030288">
    <property type="term" value="C:outer membrane-bounded periplasmic space"/>
    <property type="evidence" value="ECO:0007669"/>
    <property type="project" value="TreeGrafter"/>
</dbReference>
<feature type="transmembrane region" description="Helical" evidence="28">
    <location>
        <begin position="38"/>
        <end position="61"/>
    </location>
</feature>
<comment type="subcellular location">
    <subcellularLocation>
        <location evidence="1">Cell inner membrane</location>
        <topology evidence="1">Single-pass type II membrane protein</topology>
    </subcellularLocation>
</comment>
<evidence type="ECO:0000256" key="7">
    <source>
        <dbReference type="ARBA" id="ARBA00022475"/>
    </source>
</evidence>
<dbReference type="RefSeq" id="WP_203414001.1">
    <property type="nucleotide sequence ID" value="NZ_CP060244.1"/>
</dbReference>
<dbReference type="InterPro" id="IPR031376">
    <property type="entry name" value="PCB_OB"/>
</dbReference>
<keyword evidence="15" id="KW-0133">Cell shape</keyword>
<evidence type="ECO:0000256" key="22">
    <source>
        <dbReference type="ARBA" id="ARBA00023316"/>
    </source>
</evidence>
<dbReference type="GO" id="GO:0071555">
    <property type="term" value="P:cell wall organization"/>
    <property type="evidence" value="ECO:0007669"/>
    <property type="project" value="UniProtKB-KW"/>
</dbReference>
<dbReference type="Proteomes" id="UP000516349">
    <property type="component" value="Chromosome"/>
</dbReference>
<comment type="similarity">
    <text evidence="4">In the N-terminal section; belongs to the glycosyltransferase 51 family.</text>
</comment>
<accession>A0A7H1NP29</accession>
<evidence type="ECO:0000256" key="9">
    <source>
        <dbReference type="ARBA" id="ARBA00022645"/>
    </source>
</evidence>
<keyword evidence="19 28" id="KW-0472">Membrane</keyword>
<evidence type="ECO:0000256" key="13">
    <source>
        <dbReference type="ARBA" id="ARBA00022692"/>
    </source>
</evidence>
<keyword evidence="21" id="KW-0511">Multifunctional enzyme</keyword>
<evidence type="ECO:0000256" key="5">
    <source>
        <dbReference type="ARBA" id="ARBA00012448"/>
    </source>
</evidence>
<dbReference type="NCBIfam" id="TIGR02074">
    <property type="entry name" value="PBP_1a_fam"/>
    <property type="match status" value="1"/>
</dbReference>
<keyword evidence="22" id="KW-0961">Cell wall biogenesis/degradation</keyword>
<dbReference type="Gene3D" id="1.10.3810.10">
    <property type="entry name" value="Biosynthetic peptidoglycan transglycosylase-like"/>
    <property type="match status" value="1"/>
</dbReference>
<comment type="similarity">
    <text evidence="3">In the C-terminal section; belongs to the transpeptidase family.</text>
</comment>
<dbReference type="AlphaFoldDB" id="A0A7H1NP29"/>
<evidence type="ECO:0000256" key="21">
    <source>
        <dbReference type="ARBA" id="ARBA00023268"/>
    </source>
</evidence>
<keyword evidence="18 28" id="KW-1133">Transmembrane helix</keyword>
<dbReference type="InterPro" id="IPR050396">
    <property type="entry name" value="Glycosyltr_51/Transpeptidase"/>
</dbReference>
<keyword evidence="17" id="KW-0573">Peptidoglycan synthesis</keyword>
<evidence type="ECO:0000256" key="10">
    <source>
        <dbReference type="ARBA" id="ARBA00022670"/>
    </source>
</evidence>
<keyword evidence="10" id="KW-0645">Protease</keyword>
<evidence type="ECO:0000256" key="18">
    <source>
        <dbReference type="ARBA" id="ARBA00022989"/>
    </source>
</evidence>
<feature type="domain" description="Penicillin-binding protein OB-like" evidence="31">
    <location>
        <begin position="358"/>
        <end position="466"/>
    </location>
</feature>
<keyword evidence="20" id="KW-0046">Antibiotic resistance</keyword>
<evidence type="ECO:0000256" key="25">
    <source>
        <dbReference type="ARBA" id="ARBA00049902"/>
    </source>
</evidence>
<evidence type="ECO:0000259" key="30">
    <source>
        <dbReference type="Pfam" id="PF00912"/>
    </source>
</evidence>
<evidence type="ECO:0000256" key="1">
    <source>
        <dbReference type="ARBA" id="ARBA00004249"/>
    </source>
</evidence>
<name>A0A7H1NP29_9PROT</name>
<dbReference type="FunFam" id="1.10.3810.10:FF:000003">
    <property type="entry name" value="Penicillin-binding protein 1a"/>
    <property type="match status" value="1"/>
</dbReference>
<feature type="domain" description="Penicillin-binding protein transpeptidase" evidence="29">
    <location>
        <begin position="468"/>
        <end position="752"/>
    </location>
</feature>
<dbReference type="GO" id="GO:0046677">
    <property type="term" value="P:response to antibiotic"/>
    <property type="evidence" value="ECO:0007669"/>
    <property type="project" value="UniProtKB-KW"/>
</dbReference>
<evidence type="ECO:0000256" key="3">
    <source>
        <dbReference type="ARBA" id="ARBA00007090"/>
    </source>
</evidence>
<evidence type="ECO:0000256" key="8">
    <source>
        <dbReference type="ARBA" id="ARBA00022519"/>
    </source>
</evidence>
<dbReference type="Gene3D" id="3.40.710.10">
    <property type="entry name" value="DD-peptidase/beta-lactamase superfamily"/>
    <property type="match status" value="2"/>
</dbReference>
<comment type="catalytic activity">
    <reaction evidence="25">
        <text>[GlcNAc-(1-&gt;4)-Mur2Ac(oyl-L-Ala-gamma-D-Glu-L-Lys-D-Ala-D-Ala)](n)-di-trans,octa-cis-undecaprenyl diphosphate + beta-D-GlcNAc-(1-&gt;4)-Mur2Ac(oyl-L-Ala-gamma-D-Glu-L-Lys-D-Ala-D-Ala)-di-trans,octa-cis-undecaprenyl diphosphate = [GlcNAc-(1-&gt;4)-Mur2Ac(oyl-L-Ala-gamma-D-Glu-L-Lys-D-Ala-D-Ala)](n+1)-di-trans,octa-cis-undecaprenyl diphosphate + di-trans,octa-cis-undecaprenyl diphosphate + H(+)</text>
        <dbReference type="Rhea" id="RHEA:23708"/>
        <dbReference type="Rhea" id="RHEA-COMP:9602"/>
        <dbReference type="Rhea" id="RHEA-COMP:9603"/>
        <dbReference type="ChEBI" id="CHEBI:15378"/>
        <dbReference type="ChEBI" id="CHEBI:58405"/>
        <dbReference type="ChEBI" id="CHEBI:60033"/>
        <dbReference type="ChEBI" id="CHEBI:78435"/>
        <dbReference type="EC" id="2.4.99.28"/>
    </reaction>
</comment>
<dbReference type="SUPFAM" id="SSF53955">
    <property type="entry name" value="Lysozyme-like"/>
    <property type="match status" value="1"/>
</dbReference>
<evidence type="ECO:0000259" key="31">
    <source>
        <dbReference type="Pfam" id="PF17092"/>
    </source>
</evidence>